<dbReference type="OrthoDB" id="10066958at2759"/>
<evidence type="ECO:0000313" key="7">
    <source>
        <dbReference type="Proteomes" id="UP000504606"/>
    </source>
</evidence>
<evidence type="ECO:0000256" key="3">
    <source>
        <dbReference type="ARBA" id="ARBA00022833"/>
    </source>
</evidence>
<dbReference type="SUPFAM" id="SSF57850">
    <property type="entry name" value="RING/U-box"/>
    <property type="match status" value="1"/>
</dbReference>
<dbReference type="InterPro" id="IPR013083">
    <property type="entry name" value="Znf_RING/FYVE/PHD"/>
</dbReference>
<feature type="compositionally biased region" description="Low complexity" evidence="5">
    <location>
        <begin position="195"/>
        <end position="205"/>
    </location>
</feature>
<keyword evidence="2 4" id="KW-0863">Zinc-finger</keyword>
<name>A0A9C6XB50_FRAOC</name>
<gene>
    <name evidence="8" type="primary">LOC127752064</name>
</gene>
<keyword evidence="3" id="KW-0862">Zinc</keyword>
<evidence type="ECO:0000313" key="8">
    <source>
        <dbReference type="RefSeq" id="XP_052132561.1"/>
    </source>
</evidence>
<protein>
    <submittedName>
        <fullName evidence="8">Uncharacterized protein LOC127752064</fullName>
    </submittedName>
</protein>
<dbReference type="PANTHER" id="PTHR47156:SF10">
    <property type="entry name" value="E3 UBIQUITIN-PROTEIN LIGASE TRIM-21-RELATED"/>
    <property type="match status" value="1"/>
</dbReference>
<dbReference type="PANTHER" id="PTHR47156">
    <property type="entry name" value="PROTEIN CBG20824"/>
    <property type="match status" value="1"/>
</dbReference>
<reference evidence="8" key="1">
    <citation type="submission" date="2025-08" db="UniProtKB">
        <authorList>
            <consortium name="RefSeq"/>
        </authorList>
    </citation>
    <scope>IDENTIFICATION</scope>
    <source>
        <tissue evidence="8">Whole organism</tissue>
    </source>
</reference>
<accession>A0A9C6XB50</accession>
<dbReference type="Proteomes" id="UP000504606">
    <property type="component" value="Unplaced"/>
</dbReference>
<evidence type="ECO:0000256" key="1">
    <source>
        <dbReference type="ARBA" id="ARBA00022723"/>
    </source>
</evidence>
<sequence length="423" mass="46452">MECELCTEHFDGAERLPKSLPCGHTACLQCIGRLPDMSCPTCRQGFNGPPDGLPTNFIVIQFVEGRRLDSTARSWCSDCRTAATPRCWKDHDVLSVRSALRRQLQGVLPQTAEQLQGLQDQCRDEQVMPALTLLTGESWDLSLRGGGRELTGTLRNTEGPLTKGLCLLLAARAALTEDQAGAGDQPPAAVPPTAAPTSGQPPVKARPVRRDVRRVSRCPLGNLRAAKVAALRDAPGVTRLVGVYCNPDSGWSLELLQRAAPSVEQLSLYKPREAHLRLLHTMPRLRRLYVWSGYDTILDEGPPVLPALPPGHAGLQWLGVCRLHGATLQSLLYAHSHTLEELQLTLGTGQTTGWPWPWNCNDLPSMLEPCGLRALRTLVLDRDCDGEYHEEGQCNEQRAQVRRVLPVADVQCTSCDRVAAEHF</sequence>
<evidence type="ECO:0000256" key="2">
    <source>
        <dbReference type="ARBA" id="ARBA00022771"/>
    </source>
</evidence>
<feature type="region of interest" description="Disordered" evidence="5">
    <location>
        <begin position="178"/>
        <end position="210"/>
    </location>
</feature>
<evidence type="ECO:0000256" key="4">
    <source>
        <dbReference type="PROSITE-ProRule" id="PRU00175"/>
    </source>
</evidence>
<keyword evidence="1" id="KW-0479">Metal-binding</keyword>
<organism evidence="7 8">
    <name type="scientific">Frankliniella occidentalis</name>
    <name type="common">Western flower thrips</name>
    <name type="synonym">Euthrips occidentalis</name>
    <dbReference type="NCBI Taxonomy" id="133901"/>
    <lineage>
        <taxon>Eukaryota</taxon>
        <taxon>Metazoa</taxon>
        <taxon>Ecdysozoa</taxon>
        <taxon>Arthropoda</taxon>
        <taxon>Hexapoda</taxon>
        <taxon>Insecta</taxon>
        <taxon>Pterygota</taxon>
        <taxon>Neoptera</taxon>
        <taxon>Paraneoptera</taxon>
        <taxon>Thysanoptera</taxon>
        <taxon>Terebrantia</taxon>
        <taxon>Thripoidea</taxon>
        <taxon>Thripidae</taxon>
        <taxon>Frankliniella</taxon>
    </lineage>
</organism>
<dbReference type="KEGG" id="foc:127752064"/>
<evidence type="ECO:0000256" key="5">
    <source>
        <dbReference type="SAM" id="MobiDB-lite"/>
    </source>
</evidence>
<dbReference type="PROSITE" id="PS50089">
    <property type="entry name" value="ZF_RING_2"/>
    <property type="match status" value="1"/>
</dbReference>
<evidence type="ECO:0000259" key="6">
    <source>
        <dbReference type="PROSITE" id="PS50089"/>
    </source>
</evidence>
<dbReference type="SMART" id="SM00184">
    <property type="entry name" value="RING"/>
    <property type="match status" value="1"/>
</dbReference>
<feature type="domain" description="RING-type" evidence="6">
    <location>
        <begin position="3"/>
        <end position="43"/>
    </location>
</feature>
<dbReference type="Gene3D" id="3.30.40.10">
    <property type="entry name" value="Zinc/RING finger domain, C3HC4 (zinc finger)"/>
    <property type="match status" value="1"/>
</dbReference>
<dbReference type="InterPro" id="IPR052667">
    <property type="entry name" value="E3_ubiquitin-ligase_RING"/>
</dbReference>
<dbReference type="RefSeq" id="XP_052132561.1">
    <property type="nucleotide sequence ID" value="XM_052276601.1"/>
</dbReference>
<proteinExistence type="predicted"/>
<dbReference type="GO" id="GO:0008270">
    <property type="term" value="F:zinc ion binding"/>
    <property type="evidence" value="ECO:0007669"/>
    <property type="project" value="UniProtKB-KW"/>
</dbReference>
<dbReference type="GeneID" id="127752064"/>
<dbReference type="InterPro" id="IPR027370">
    <property type="entry name" value="Znf-RING_euk"/>
</dbReference>
<dbReference type="Pfam" id="PF13445">
    <property type="entry name" value="zf-RING_UBOX"/>
    <property type="match status" value="1"/>
</dbReference>
<dbReference type="AlphaFoldDB" id="A0A9C6XB50"/>
<keyword evidence="7" id="KW-1185">Reference proteome</keyword>
<dbReference type="InterPro" id="IPR001841">
    <property type="entry name" value="Znf_RING"/>
</dbReference>